<proteinExistence type="predicted"/>
<name>A0A8J2IEV4_9PLEO</name>
<accession>A0A8J2IEV4</accession>
<evidence type="ECO:0000256" key="1">
    <source>
        <dbReference type="SAM" id="MobiDB-lite"/>
    </source>
</evidence>
<evidence type="ECO:0000313" key="2">
    <source>
        <dbReference type="EMBL" id="CAG5181849.1"/>
    </source>
</evidence>
<dbReference type="AlphaFoldDB" id="A0A8J2IEV4"/>
<organism evidence="2 3">
    <name type="scientific">Alternaria atra</name>
    <dbReference type="NCBI Taxonomy" id="119953"/>
    <lineage>
        <taxon>Eukaryota</taxon>
        <taxon>Fungi</taxon>
        <taxon>Dikarya</taxon>
        <taxon>Ascomycota</taxon>
        <taxon>Pezizomycotina</taxon>
        <taxon>Dothideomycetes</taxon>
        <taxon>Pleosporomycetidae</taxon>
        <taxon>Pleosporales</taxon>
        <taxon>Pleosporineae</taxon>
        <taxon>Pleosporaceae</taxon>
        <taxon>Alternaria</taxon>
        <taxon>Alternaria sect. Ulocladioides</taxon>
    </lineage>
</organism>
<keyword evidence="3" id="KW-1185">Reference proteome</keyword>
<feature type="compositionally biased region" description="Basic and acidic residues" evidence="1">
    <location>
        <begin position="1"/>
        <end position="16"/>
    </location>
</feature>
<feature type="compositionally biased region" description="Polar residues" evidence="1">
    <location>
        <begin position="64"/>
        <end position="79"/>
    </location>
</feature>
<dbReference type="RefSeq" id="XP_043173437.1">
    <property type="nucleotide sequence ID" value="XM_043317502.1"/>
</dbReference>
<dbReference type="Proteomes" id="UP000676310">
    <property type="component" value="Unassembled WGS sequence"/>
</dbReference>
<protein>
    <recommendedName>
        <fullName evidence="4">Fork-head domain-containing protein</fullName>
    </recommendedName>
</protein>
<dbReference type="OrthoDB" id="5431456at2759"/>
<dbReference type="EMBL" id="CAJRGZ010000027">
    <property type="protein sequence ID" value="CAG5181849.1"/>
    <property type="molecule type" value="Genomic_DNA"/>
</dbReference>
<feature type="region of interest" description="Disordered" evidence="1">
    <location>
        <begin position="388"/>
        <end position="446"/>
    </location>
</feature>
<evidence type="ECO:0008006" key="4">
    <source>
        <dbReference type="Google" id="ProtNLM"/>
    </source>
</evidence>
<feature type="compositionally biased region" description="Low complexity" evidence="1">
    <location>
        <begin position="715"/>
        <end position="727"/>
    </location>
</feature>
<sequence length="911" mass="100305">MNDHDGERQASSEIRIKLPHHSRSGVGTEGKSRKRSTVSQSHVRPRQKGAISPPPLKRQRTTYEDSSAETYHSRSTSRQACPPTSPSALRHSFSGRPENAFTVQSVTLSDHLPKTNSDTHFKPEPARLTTSATNSVKLIKLKKASASSQPPEPKLLERTEIPNTPSQGSSQLENHMPKESFEHLRDDHVSQQTHHMQDDGDALALDASTYVQKPTPSNTLCSTCQKQDVLAKPGEKGIHCSSCRTRPHVAEIGRLEIPETPNVDSSHNTPTLPTSSASLVANCSVPRLDDHEPVVVSSTQEVPMSEAKPDSVTSRLSWFDLERTKISPEIRKVRDDELSCISTANIQAKDAATTLHETSLGQSTSMEVDPIADISEQKAVLKARQVRQETPTCDNASVPQVDTQRKRCVQSVKNPSPVEPWKASEPRRTHVVSPSKLDTPGESEPPRLVIAVPEPVESSTGILSKQASAECTTDRAVLTSSAEEQTPKVSESKGTAEGIRFLLDLNVSMCPTLASTGSPEPKKRLNNRDLARIALVCAKGTRLTAMQVIDWLASRFSYLEKGQGAWEKSLKSVLSCLPEIHGVKAPHESRIVYSFASPALRAKYEQRYQSYLPPVSVPIPVPQGDGQKAGKSARQRHGADVIWQHDGGQSEPLTQIERSVTKAIWSARSRTVTPHDSLPPPKVFEQTFSKPVPTPVTELAEIDTSAAIPDGETIPSTPSSPSDSGPSFQHAKSNKVKITSEDDAMFNPFERNSAPRPNITLSDDLEIKCETSLRSVYPRTGAPTIETMSLDEKTARIAEIRTRPKRKEFFGSVYRLAHVRRYGRQDIHNESDGAWKLDSTTRPVLRHDPAINDCDENRSLLDVFNLPNNAIPMNDGKELAFRDGTLVNGRLPRPRHIYRVGKVFGGELTIR</sequence>
<dbReference type="GeneID" id="67022134"/>
<reference evidence="2" key="1">
    <citation type="submission" date="2021-05" db="EMBL/GenBank/DDBJ databases">
        <authorList>
            <person name="Stam R."/>
        </authorList>
    </citation>
    <scope>NUCLEOTIDE SEQUENCE</scope>
    <source>
        <strain evidence="2">CS162</strain>
    </source>
</reference>
<feature type="compositionally biased region" description="Polar residues" evidence="1">
    <location>
        <begin position="388"/>
        <end position="402"/>
    </location>
</feature>
<feature type="region of interest" description="Disordered" evidence="1">
    <location>
        <begin position="706"/>
        <end position="734"/>
    </location>
</feature>
<comment type="caution">
    <text evidence="2">The sequence shown here is derived from an EMBL/GenBank/DDBJ whole genome shotgun (WGS) entry which is preliminary data.</text>
</comment>
<gene>
    <name evidence="2" type="ORF">ALTATR162_LOCUS9866</name>
</gene>
<evidence type="ECO:0000313" key="3">
    <source>
        <dbReference type="Proteomes" id="UP000676310"/>
    </source>
</evidence>
<feature type="compositionally biased region" description="Basic and acidic residues" evidence="1">
    <location>
        <begin position="111"/>
        <end position="125"/>
    </location>
</feature>
<feature type="region of interest" description="Disordered" evidence="1">
    <location>
        <begin position="1"/>
        <end position="180"/>
    </location>
</feature>
<feature type="compositionally biased region" description="Polar residues" evidence="1">
    <location>
        <begin position="101"/>
        <end position="110"/>
    </location>
</feature>
<feature type="compositionally biased region" description="Polar residues" evidence="1">
    <location>
        <begin position="161"/>
        <end position="173"/>
    </location>
</feature>